<evidence type="ECO:0000313" key="9">
    <source>
        <dbReference type="Proteomes" id="UP001156664"/>
    </source>
</evidence>
<keyword evidence="3" id="KW-0731">Sigma factor</keyword>
<dbReference type="Pfam" id="PF04542">
    <property type="entry name" value="Sigma70_r2"/>
    <property type="match status" value="1"/>
</dbReference>
<evidence type="ECO:0000313" key="8">
    <source>
        <dbReference type="EMBL" id="GLR27539.1"/>
    </source>
</evidence>
<dbReference type="Gene3D" id="1.10.1740.10">
    <property type="match status" value="1"/>
</dbReference>
<evidence type="ECO:0000256" key="3">
    <source>
        <dbReference type="ARBA" id="ARBA00023082"/>
    </source>
</evidence>
<feature type="domain" description="RNA polymerase sigma-70 region 2" evidence="6">
    <location>
        <begin position="42"/>
        <end position="105"/>
    </location>
</feature>
<dbReference type="InterPro" id="IPR013324">
    <property type="entry name" value="RNA_pol_sigma_r3/r4-like"/>
</dbReference>
<protein>
    <submittedName>
        <fullName evidence="8">RNA polymerase sigma factor</fullName>
    </submittedName>
</protein>
<evidence type="ECO:0000256" key="1">
    <source>
        <dbReference type="ARBA" id="ARBA00010641"/>
    </source>
</evidence>
<sequence>MPDEFIHNQNADPFETKLRPLWMSAQGGNSADYRSALALMTQRLRAFFANKLQGLPDEVEDLVQETLIALHNKRGTYDPAYPVSAWMFAIARHKLVDLHRRRGRTEALHDHIDSVDESELASEVAEQSAARDVGQLLNKLPDAQRVAIELTKLEGLSIEEAARQTGSSVAAVKVQVHRGLKALAARLRST</sequence>
<organism evidence="8 9">
    <name type="scientific">Limnobacter litoralis</name>
    <dbReference type="NCBI Taxonomy" id="481366"/>
    <lineage>
        <taxon>Bacteria</taxon>
        <taxon>Pseudomonadati</taxon>
        <taxon>Pseudomonadota</taxon>
        <taxon>Betaproteobacteria</taxon>
        <taxon>Burkholderiales</taxon>
        <taxon>Burkholderiaceae</taxon>
        <taxon>Limnobacter</taxon>
    </lineage>
</organism>
<evidence type="ECO:0000256" key="5">
    <source>
        <dbReference type="ARBA" id="ARBA00023163"/>
    </source>
</evidence>
<dbReference type="Gene3D" id="1.10.10.10">
    <property type="entry name" value="Winged helix-like DNA-binding domain superfamily/Winged helix DNA-binding domain"/>
    <property type="match status" value="1"/>
</dbReference>
<dbReference type="InterPro" id="IPR036388">
    <property type="entry name" value="WH-like_DNA-bd_sf"/>
</dbReference>
<dbReference type="NCBIfam" id="TIGR02937">
    <property type="entry name" value="sigma70-ECF"/>
    <property type="match status" value="1"/>
</dbReference>
<dbReference type="SUPFAM" id="SSF88946">
    <property type="entry name" value="Sigma2 domain of RNA polymerase sigma factors"/>
    <property type="match status" value="1"/>
</dbReference>
<dbReference type="RefSeq" id="WP_284282366.1">
    <property type="nucleotide sequence ID" value="NZ_BSOJ01000032.1"/>
</dbReference>
<feature type="domain" description="RNA polymerase sigma factor 70 region 4 type 2" evidence="7">
    <location>
        <begin position="132"/>
        <end position="183"/>
    </location>
</feature>
<accession>A0ABQ5YTR8</accession>
<gene>
    <name evidence="8" type="ORF">GCM10007875_26300</name>
</gene>
<dbReference type="Pfam" id="PF08281">
    <property type="entry name" value="Sigma70_r4_2"/>
    <property type="match status" value="1"/>
</dbReference>
<comment type="caution">
    <text evidence="8">The sequence shown here is derived from an EMBL/GenBank/DDBJ whole genome shotgun (WGS) entry which is preliminary data.</text>
</comment>
<dbReference type="Proteomes" id="UP001156664">
    <property type="component" value="Unassembled WGS sequence"/>
</dbReference>
<proteinExistence type="inferred from homology"/>
<dbReference type="InterPro" id="IPR013249">
    <property type="entry name" value="RNA_pol_sigma70_r4_t2"/>
</dbReference>
<keyword evidence="4" id="KW-0238">DNA-binding</keyword>
<keyword evidence="5" id="KW-0804">Transcription</keyword>
<dbReference type="PANTHER" id="PTHR43133">
    <property type="entry name" value="RNA POLYMERASE ECF-TYPE SIGMA FACTO"/>
    <property type="match status" value="1"/>
</dbReference>
<reference evidence="9" key="1">
    <citation type="journal article" date="2019" name="Int. J. Syst. Evol. Microbiol.">
        <title>The Global Catalogue of Microorganisms (GCM) 10K type strain sequencing project: providing services to taxonomists for standard genome sequencing and annotation.</title>
        <authorList>
            <consortium name="The Broad Institute Genomics Platform"/>
            <consortium name="The Broad Institute Genome Sequencing Center for Infectious Disease"/>
            <person name="Wu L."/>
            <person name="Ma J."/>
        </authorList>
    </citation>
    <scope>NUCLEOTIDE SEQUENCE [LARGE SCALE GENOMIC DNA]</scope>
    <source>
        <strain evidence="9">NBRC 105857</strain>
    </source>
</reference>
<comment type="similarity">
    <text evidence="1">Belongs to the sigma-70 factor family. ECF subfamily.</text>
</comment>
<keyword evidence="2" id="KW-0805">Transcription regulation</keyword>
<evidence type="ECO:0000259" key="6">
    <source>
        <dbReference type="Pfam" id="PF04542"/>
    </source>
</evidence>
<evidence type="ECO:0000259" key="7">
    <source>
        <dbReference type="Pfam" id="PF08281"/>
    </source>
</evidence>
<dbReference type="InterPro" id="IPR014284">
    <property type="entry name" value="RNA_pol_sigma-70_dom"/>
</dbReference>
<evidence type="ECO:0000256" key="2">
    <source>
        <dbReference type="ARBA" id="ARBA00023015"/>
    </source>
</evidence>
<dbReference type="PANTHER" id="PTHR43133:SF58">
    <property type="entry name" value="ECF RNA POLYMERASE SIGMA FACTOR SIGD"/>
    <property type="match status" value="1"/>
</dbReference>
<dbReference type="InterPro" id="IPR039425">
    <property type="entry name" value="RNA_pol_sigma-70-like"/>
</dbReference>
<dbReference type="InterPro" id="IPR007627">
    <property type="entry name" value="RNA_pol_sigma70_r2"/>
</dbReference>
<dbReference type="CDD" id="cd06171">
    <property type="entry name" value="Sigma70_r4"/>
    <property type="match status" value="1"/>
</dbReference>
<keyword evidence="9" id="KW-1185">Reference proteome</keyword>
<evidence type="ECO:0000256" key="4">
    <source>
        <dbReference type="ARBA" id="ARBA00023125"/>
    </source>
</evidence>
<name>A0ABQ5YTR8_9BURK</name>
<dbReference type="EMBL" id="BSOJ01000032">
    <property type="protein sequence ID" value="GLR27539.1"/>
    <property type="molecule type" value="Genomic_DNA"/>
</dbReference>
<dbReference type="SUPFAM" id="SSF88659">
    <property type="entry name" value="Sigma3 and sigma4 domains of RNA polymerase sigma factors"/>
    <property type="match status" value="1"/>
</dbReference>
<dbReference type="InterPro" id="IPR013325">
    <property type="entry name" value="RNA_pol_sigma_r2"/>
</dbReference>